<dbReference type="EMBL" id="JACJST010000010">
    <property type="protein sequence ID" value="MBD2568790.1"/>
    <property type="molecule type" value="Genomic_DNA"/>
</dbReference>
<comment type="caution">
    <text evidence="1">The sequence shown here is derived from an EMBL/GenBank/DDBJ whole genome shotgun (WGS) entry which is preliminary data.</text>
</comment>
<organism evidence="1 2">
    <name type="scientific">Anabaena lutea FACHB-196</name>
    <dbReference type="NCBI Taxonomy" id="2692881"/>
    <lineage>
        <taxon>Bacteria</taxon>
        <taxon>Bacillati</taxon>
        <taxon>Cyanobacteriota</taxon>
        <taxon>Cyanophyceae</taxon>
        <taxon>Nostocales</taxon>
        <taxon>Nostocaceae</taxon>
        <taxon>Anabaena</taxon>
    </lineage>
</organism>
<proteinExistence type="predicted"/>
<accession>A0ABR8FEX6</accession>
<evidence type="ECO:0000313" key="2">
    <source>
        <dbReference type="Proteomes" id="UP000640531"/>
    </source>
</evidence>
<sequence>MKPRIDKAFQLLFPFEQGSRLNADMNWQAAPEESVAQMEEKSPQAEEIAEIEKKICGEHPSFLQRGEKSVRTGETSVFTYR</sequence>
<reference evidence="1 2" key="1">
    <citation type="journal article" date="2020" name="ISME J.">
        <title>Comparative genomics reveals insights into cyanobacterial evolution and habitat adaptation.</title>
        <authorList>
            <person name="Chen M.Y."/>
            <person name="Teng W.K."/>
            <person name="Zhao L."/>
            <person name="Hu C.X."/>
            <person name="Zhou Y.K."/>
            <person name="Han B.P."/>
            <person name="Song L.R."/>
            <person name="Shu W.S."/>
        </authorList>
    </citation>
    <scope>NUCLEOTIDE SEQUENCE [LARGE SCALE GENOMIC DNA]</scope>
    <source>
        <strain evidence="1 2">FACHB-196</strain>
    </source>
</reference>
<name>A0ABR8FEX6_9NOST</name>
<evidence type="ECO:0000313" key="1">
    <source>
        <dbReference type="EMBL" id="MBD2568790.1"/>
    </source>
</evidence>
<keyword evidence="2" id="KW-1185">Reference proteome</keyword>
<gene>
    <name evidence="1" type="ORF">H6G59_12945</name>
</gene>
<dbReference type="Proteomes" id="UP000640531">
    <property type="component" value="Unassembled WGS sequence"/>
</dbReference>
<protein>
    <submittedName>
        <fullName evidence="1">Uncharacterized protein</fullName>
    </submittedName>
</protein>